<dbReference type="EMBL" id="JAGKSQ010000008">
    <property type="protein sequence ID" value="MBP3952842.1"/>
    <property type="molecule type" value="Genomic_DNA"/>
</dbReference>
<protein>
    <submittedName>
        <fullName evidence="1">Uncharacterized protein</fullName>
    </submittedName>
</protein>
<reference evidence="1" key="1">
    <citation type="submission" date="2021-03" db="EMBL/GenBank/DDBJ databases">
        <title>Bacillus suaedae sp. nov., isolated from Suaeda aralocaspica.</title>
        <authorList>
            <person name="Lei R.F.R."/>
        </authorList>
    </citation>
    <scope>NUCLEOTIDE SEQUENCE</scope>
    <source>
        <strain evidence="1">YZJH907-2</strain>
    </source>
</reference>
<comment type="caution">
    <text evidence="1">The sequence shown here is derived from an EMBL/GenBank/DDBJ whole genome shotgun (WGS) entry which is preliminary data.</text>
</comment>
<dbReference type="Proteomes" id="UP000678228">
    <property type="component" value="Unassembled WGS sequence"/>
</dbReference>
<evidence type="ECO:0000313" key="1">
    <source>
        <dbReference type="EMBL" id="MBP3952842.1"/>
    </source>
</evidence>
<accession>A0A941AQK6</accession>
<keyword evidence="2" id="KW-1185">Reference proteome</keyword>
<dbReference type="RefSeq" id="WP_210598697.1">
    <property type="nucleotide sequence ID" value="NZ_JAGKSQ010000008.1"/>
</dbReference>
<evidence type="ECO:0000313" key="2">
    <source>
        <dbReference type="Proteomes" id="UP000678228"/>
    </source>
</evidence>
<name>A0A941AQK6_9BACI</name>
<dbReference type="AlphaFoldDB" id="A0A941AQK6"/>
<sequence length="65" mass="7710">MRKFQVFVEFESGQQISFTTKSDIRKDMFRQTIDGKDCIVTDDHYVLNIEKIKAIKLRKINRNTA</sequence>
<gene>
    <name evidence="1" type="ORF">J7W16_17100</name>
</gene>
<organism evidence="1 2">
    <name type="scientific">Halalkalibacter suaedae</name>
    <dbReference type="NCBI Taxonomy" id="2822140"/>
    <lineage>
        <taxon>Bacteria</taxon>
        <taxon>Bacillati</taxon>
        <taxon>Bacillota</taxon>
        <taxon>Bacilli</taxon>
        <taxon>Bacillales</taxon>
        <taxon>Bacillaceae</taxon>
        <taxon>Halalkalibacter</taxon>
    </lineage>
</organism>
<proteinExistence type="predicted"/>